<organism evidence="3 4">
    <name type="scientific">Enterovibrio qingdaonensis</name>
    <dbReference type="NCBI Taxonomy" id="2899818"/>
    <lineage>
        <taxon>Bacteria</taxon>
        <taxon>Pseudomonadati</taxon>
        <taxon>Pseudomonadota</taxon>
        <taxon>Gammaproteobacteria</taxon>
        <taxon>Vibrionales</taxon>
        <taxon>Vibrionaceae</taxon>
        <taxon>Enterovibrio</taxon>
    </lineage>
</organism>
<evidence type="ECO:0000313" key="4">
    <source>
        <dbReference type="Proteomes" id="UP001149821"/>
    </source>
</evidence>
<accession>A0ABT5QN49</accession>
<name>A0ABT5QN49_9GAMM</name>
<keyword evidence="4" id="KW-1185">Reference proteome</keyword>
<evidence type="ECO:0000313" key="3">
    <source>
        <dbReference type="EMBL" id="MDD1782024.1"/>
    </source>
</evidence>
<dbReference type="PANTHER" id="PTHR47505:SF1">
    <property type="entry name" value="DNA UTILIZATION PROTEIN YHGH"/>
    <property type="match status" value="1"/>
</dbReference>
<dbReference type="Pfam" id="PF00156">
    <property type="entry name" value="Pribosyltran"/>
    <property type="match status" value="1"/>
</dbReference>
<reference evidence="3" key="1">
    <citation type="submission" date="2021-12" db="EMBL/GenBank/DDBJ databases">
        <title>Enterovibrio ZSDZ35 sp. nov. and Enterovibrio ZSDZ42 sp. nov., isolated from coastal seawater in Qingdao.</title>
        <authorList>
            <person name="Zhang P."/>
        </authorList>
    </citation>
    <scope>NUCLEOTIDE SEQUENCE</scope>
    <source>
        <strain evidence="3">ZSDZ35</strain>
    </source>
</reference>
<sequence>MHRFKYQRQYWLADELASLIATRIDEPASVITPIPMHWRRRMWRGYNHSQVLARSLAKQLNVDCEPNLLKRVRATRQQKGLDRQSRLTNLDNAFTVSGTLPKRLALVDDVVTTGATLSQVCDLLRSNGVKHIDIYCVCRTPPPQAGRKN</sequence>
<dbReference type="PANTHER" id="PTHR47505">
    <property type="entry name" value="DNA UTILIZATION PROTEIN YHGH"/>
    <property type="match status" value="1"/>
</dbReference>
<dbReference type="Proteomes" id="UP001149821">
    <property type="component" value="Unassembled WGS sequence"/>
</dbReference>
<dbReference type="SUPFAM" id="SSF53271">
    <property type="entry name" value="PRTase-like"/>
    <property type="match status" value="1"/>
</dbReference>
<dbReference type="CDD" id="cd06223">
    <property type="entry name" value="PRTases_typeI"/>
    <property type="match status" value="1"/>
</dbReference>
<comment type="caution">
    <text evidence="3">The sequence shown here is derived from an EMBL/GenBank/DDBJ whole genome shotgun (WGS) entry which is preliminary data.</text>
</comment>
<gene>
    <name evidence="3" type="ORF">LRP49_12665</name>
</gene>
<dbReference type="InterPro" id="IPR029057">
    <property type="entry name" value="PRTase-like"/>
</dbReference>
<proteinExistence type="inferred from homology"/>
<feature type="domain" description="Phosphoribosyltransferase" evidence="2">
    <location>
        <begin position="51"/>
        <end position="141"/>
    </location>
</feature>
<protein>
    <submittedName>
        <fullName evidence="3">ComF family protein</fullName>
    </submittedName>
</protein>
<evidence type="ECO:0000259" key="2">
    <source>
        <dbReference type="Pfam" id="PF00156"/>
    </source>
</evidence>
<comment type="similarity">
    <text evidence="1">Belongs to the ComF/GntX family.</text>
</comment>
<dbReference type="Gene3D" id="3.40.50.2020">
    <property type="match status" value="1"/>
</dbReference>
<dbReference type="InterPro" id="IPR000836">
    <property type="entry name" value="PRTase_dom"/>
</dbReference>
<evidence type="ECO:0000256" key="1">
    <source>
        <dbReference type="ARBA" id="ARBA00008007"/>
    </source>
</evidence>
<dbReference type="InterPro" id="IPR051910">
    <property type="entry name" value="ComF/GntX_DNA_util-trans"/>
</dbReference>
<dbReference type="EMBL" id="JAJUBB010000008">
    <property type="protein sequence ID" value="MDD1782024.1"/>
    <property type="molecule type" value="Genomic_DNA"/>
</dbReference>